<dbReference type="AlphaFoldDB" id="A0A8J4WH47"/>
<evidence type="ECO:0000256" key="4">
    <source>
        <dbReference type="ARBA" id="ARBA00022771"/>
    </source>
</evidence>
<dbReference type="SMART" id="SM00355">
    <property type="entry name" value="ZnF_C2H2"/>
    <property type="match status" value="2"/>
</dbReference>
<evidence type="ECO:0000256" key="7">
    <source>
        <dbReference type="PROSITE-ProRule" id="PRU00042"/>
    </source>
</evidence>
<dbReference type="PROSITE" id="PS00028">
    <property type="entry name" value="ZINC_FINGER_C2H2_1"/>
    <property type="match status" value="2"/>
</dbReference>
<dbReference type="PROSITE" id="PS50157">
    <property type="entry name" value="ZINC_FINGER_C2H2_2"/>
    <property type="match status" value="2"/>
</dbReference>
<keyword evidence="5" id="KW-0862">Zinc</keyword>
<accession>A0A8J4WH47</accession>
<gene>
    <name evidence="9" type="ORF">PHET_04683</name>
</gene>
<dbReference type="InterPro" id="IPR036236">
    <property type="entry name" value="Znf_C2H2_sf"/>
</dbReference>
<dbReference type="Pfam" id="PF00096">
    <property type="entry name" value="zf-C2H2"/>
    <property type="match status" value="2"/>
</dbReference>
<keyword evidence="10" id="KW-1185">Reference proteome</keyword>
<dbReference type="GO" id="GO:0005634">
    <property type="term" value="C:nucleus"/>
    <property type="evidence" value="ECO:0007669"/>
    <property type="project" value="UniProtKB-SubCell"/>
</dbReference>
<dbReference type="GO" id="GO:0008270">
    <property type="term" value="F:zinc ion binding"/>
    <property type="evidence" value="ECO:0007669"/>
    <property type="project" value="UniProtKB-KW"/>
</dbReference>
<name>A0A8J4WH47_9TREM</name>
<keyword evidence="2" id="KW-0479">Metal-binding</keyword>
<feature type="domain" description="C2H2-type" evidence="8">
    <location>
        <begin position="20"/>
        <end position="48"/>
    </location>
</feature>
<evidence type="ECO:0000259" key="8">
    <source>
        <dbReference type="PROSITE" id="PS50157"/>
    </source>
</evidence>
<comment type="subcellular location">
    <subcellularLocation>
        <location evidence="1">Nucleus</location>
    </subcellularLocation>
</comment>
<dbReference type="Proteomes" id="UP000748531">
    <property type="component" value="Unassembled WGS sequence"/>
</dbReference>
<keyword evidence="3" id="KW-0677">Repeat</keyword>
<sequence>MWSTATVFVYSSLILEQRSHACEFCGKNFSQNGSLRLHVDTVHLKHRSHACEFCGKNFSQNGNLRLHVDTVHLSKYCVAFHILANQH</sequence>
<dbReference type="PANTHER" id="PTHR16515">
    <property type="entry name" value="PR DOMAIN ZINC FINGER PROTEIN"/>
    <property type="match status" value="1"/>
</dbReference>
<dbReference type="SUPFAM" id="SSF57667">
    <property type="entry name" value="beta-beta-alpha zinc fingers"/>
    <property type="match status" value="1"/>
</dbReference>
<evidence type="ECO:0000256" key="5">
    <source>
        <dbReference type="ARBA" id="ARBA00022833"/>
    </source>
</evidence>
<protein>
    <recommendedName>
        <fullName evidence="8">C2H2-type domain-containing protein</fullName>
    </recommendedName>
</protein>
<evidence type="ECO:0000256" key="1">
    <source>
        <dbReference type="ARBA" id="ARBA00004123"/>
    </source>
</evidence>
<evidence type="ECO:0000313" key="10">
    <source>
        <dbReference type="Proteomes" id="UP000748531"/>
    </source>
</evidence>
<evidence type="ECO:0000256" key="6">
    <source>
        <dbReference type="ARBA" id="ARBA00023242"/>
    </source>
</evidence>
<dbReference type="FunFam" id="3.30.160.60:FF:000100">
    <property type="entry name" value="Zinc finger 45-like"/>
    <property type="match status" value="2"/>
</dbReference>
<keyword evidence="4 7" id="KW-0863">Zinc-finger</keyword>
<dbReference type="InterPro" id="IPR050331">
    <property type="entry name" value="Zinc_finger"/>
</dbReference>
<proteinExistence type="predicted"/>
<dbReference type="Gene3D" id="3.30.160.60">
    <property type="entry name" value="Classic Zinc Finger"/>
    <property type="match status" value="2"/>
</dbReference>
<evidence type="ECO:0000256" key="2">
    <source>
        <dbReference type="ARBA" id="ARBA00022723"/>
    </source>
</evidence>
<evidence type="ECO:0000313" key="9">
    <source>
        <dbReference type="EMBL" id="KAF5401633.1"/>
    </source>
</evidence>
<feature type="domain" description="C2H2-type" evidence="8">
    <location>
        <begin position="49"/>
        <end position="77"/>
    </location>
</feature>
<dbReference type="PANTHER" id="PTHR16515:SF49">
    <property type="entry name" value="GASTRULA ZINC FINGER PROTEIN XLCGF49.1-LIKE-RELATED"/>
    <property type="match status" value="1"/>
</dbReference>
<reference evidence="9" key="1">
    <citation type="submission" date="2019-05" db="EMBL/GenBank/DDBJ databases">
        <title>Annotation for the trematode Paragonimus heterotremus.</title>
        <authorList>
            <person name="Choi Y.-J."/>
        </authorList>
    </citation>
    <scope>NUCLEOTIDE SEQUENCE</scope>
    <source>
        <strain evidence="9">LC</strain>
    </source>
</reference>
<keyword evidence="6" id="KW-0539">Nucleus</keyword>
<dbReference type="EMBL" id="LUCH01002340">
    <property type="protein sequence ID" value="KAF5401633.1"/>
    <property type="molecule type" value="Genomic_DNA"/>
</dbReference>
<dbReference type="GO" id="GO:0010468">
    <property type="term" value="P:regulation of gene expression"/>
    <property type="evidence" value="ECO:0007669"/>
    <property type="project" value="TreeGrafter"/>
</dbReference>
<comment type="caution">
    <text evidence="9">The sequence shown here is derived from an EMBL/GenBank/DDBJ whole genome shotgun (WGS) entry which is preliminary data.</text>
</comment>
<evidence type="ECO:0000256" key="3">
    <source>
        <dbReference type="ARBA" id="ARBA00022737"/>
    </source>
</evidence>
<dbReference type="OrthoDB" id="3437960at2759"/>
<dbReference type="InterPro" id="IPR013087">
    <property type="entry name" value="Znf_C2H2_type"/>
</dbReference>
<organism evidence="9 10">
    <name type="scientific">Paragonimus heterotremus</name>
    <dbReference type="NCBI Taxonomy" id="100268"/>
    <lineage>
        <taxon>Eukaryota</taxon>
        <taxon>Metazoa</taxon>
        <taxon>Spiralia</taxon>
        <taxon>Lophotrochozoa</taxon>
        <taxon>Platyhelminthes</taxon>
        <taxon>Trematoda</taxon>
        <taxon>Digenea</taxon>
        <taxon>Plagiorchiida</taxon>
        <taxon>Troglotremata</taxon>
        <taxon>Troglotrematidae</taxon>
        <taxon>Paragonimus</taxon>
    </lineage>
</organism>